<protein>
    <submittedName>
        <fullName evidence="3">Uncharacterized protein</fullName>
    </submittedName>
</protein>
<gene>
    <name evidence="3" type="ORF">BDP81DRAFT_176531</name>
</gene>
<accession>A0AAI9ZYX0</accession>
<keyword evidence="2" id="KW-1133">Transmembrane helix</keyword>
<keyword evidence="2" id="KW-0812">Transmembrane</keyword>
<dbReference type="GeneID" id="85467080"/>
<reference evidence="3" key="1">
    <citation type="submission" date="2021-06" db="EMBL/GenBank/DDBJ databases">
        <title>Comparative genomics, transcriptomics and evolutionary studies reveal genomic signatures of adaptation to plant cell wall in hemibiotrophic fungi.</title>
        <authorList>
            <consortium name="DOE Joint Genome Institute"/>
            <person name="Baroncelli R."/>
            <person name="Diaz J.F."/>
            <person name="Benocci T."/>
            <person name="Peng M."/>
            <person name="Battaglia E."/>
            <person name="Haridas S."/>
            <person name="Andreopoulos W."/>
            <person name="Labutti K."/>
            <person name="Pangilinan J."/>
            <person name="Floch G.L."/>
            <person name="Makela M.R."/>
            <person name="Henrissat B."/>
            <person name="Grigoriev I.V."/>
            <person name="Crouch J.A."/>
            <person name="De Vries R.P."/>
            <person name="Sukno S.A."/>
            <person name="Thon M.R."/>
        </authorList>
    </citation>
    <scope>NUCLEOTIDE SEQUENCE</scope>
    <source>
        <strain evidence="3">CBS 102054</strain>
    </source>
</reference>
<dbReference type="EMBL" id="JAHMHQ010000005">
    <property type="protein sequence ID" value="KAK1639389.1"/>
    <property type="molecule type" value="Genomic_DNA"/>
</dbReference>
<proteinExistence type="predicted"/>
<dbReference type="Proteomes" id="UP001243989">
    <property type="component" value="Unassembled WGS sequence"/>
</dbReference>
<evidence type="ECO:0000256" key="2">
    <source>
        <dbReference type="SAM" id="Phobius"/>
    </source>
</evidence>
<feature type="compositionally biased region" description="Pro residues" evidence="1">
    <location>
        <begin position="132"/>
        <end position="141"/>
    </location>
</feature>
<feature type="transmembrane region" description="Helical" evidence="2">
    <location>
        <begin position="22"/>
        <end position="42"/>
    </location>
</feature>
<dbReference type="RefSeq" id="XP_060447996.1">
    <property type="nucleotide sequence ID" value="XM_060582218.1"/>
</dbReference>
<evidence type="ECO:0000313" key="4">
    <source>
        <dbReference type="Proteomes" id="UP001243989"/>
    </source>
</evidence>
<feature type="region of interest" description="Disordered" evidence="1">
    <location>
        <begin position="72"/>
        <end position="91"/>
    </location>
</feature>
<sequence>MIFLPLFISKCTRTKIPVEKATYDSCLTLIFVLIFWLAWRAWMERKEKAGKRNAIMLEIPLDRSSCNMIRNTTKFDPALPRPRPTSTVERIGKGRAYITRPAIPAMPTQTTEKPCRHQGSEGKSAGTRNDPPDPWCPPAHPPIRSSVRSAI</sequence>
<feature type="region of interest" description="Disordered" evidence="1">
    <location>
        <begin position="99"/>
        <end position="151"/>
    </location>
</feature>
<organism evidence="3 4">
    <name type="scientific">Colletotrichum phormii</name>
    <dbReference type="NCBI Taxonomy" id="359342"/>
    <lineage>
        <taxon>Eukaryota</taxon>
        <taxon>Fungi</taxon>
        <taxon>Dikarya</taxon>
        <taxon>Ascomycota</taxon>
        <taxon>Pezizomycotina</taxon>
        <taxon>Sordariomycetes</taxon>
        <taxon>Hypocreomycetidae</taxon>
        <taxon>Glomerellales</taxon>
        <taxon>Glomerellaceae</taxon>
        <taxon>Colletotrichum</taxon>
        <taxon>Colletotrichum acutatum species complex</taxon>
    </lineage>
</organism>
<keyword evidence="2" id="KW-0472">Membrane</keyword>
<evidence type="ECO:0000256" key="1">
    <source>
        <dbReference type="SAM" id="MobiDB-lite"/>
    </source>
</evidence>
<dbReference type="AlphaFoldDB" id="A0AAI9ZYX0"/>
<name>A0AAI9ZYX0_9PEZI</name>
<evidence type="ECO:0000313" key="3">
    <source>
        <dbReference type="EMBL" id="KAK1639389.1"/>
    </source>
</evidence>
<keyword evidence="4" id="KW-1185">Reference proteome</keyword>
<comment type="caution">
    <text evidence="3">The sequence shown here is derived from an EMBL/GenBank/DDBJ whole genome shotgun (WGS) entry which is preliminary data.</text>
</comment>